<organism evidence="1">
    <name type="scientific">mine drainage metagenome</name>
    <dbReference type="NCBI Taxonomy" id="410659"/>
    <lineage>
        <taxon>unclassified sequences</taxon>
        <taxon>metagenomes</taxon>
        <taxon>ecological metagenomes</taxon>
    </lineage>
</organism>
<protein>
    <submittedName>
        <fullName evidence="1">Uncharacterized protein</fullName>
    </submittedName>
</protein>
<accession>A0A1J5PKF6</accession>
<evidence type="ECO:0000313" key="1">
    <source>
        <dbReference type="EMBL" id="OIQ68279.1"/>
    </source>
</evidence>
<dbReference type="AlphaFoldDB" id="A0A1J5PKF6"/>
<sequence>MRHITGLAVSEVFAKHFISVFADAGIDHEAGKVGARNQLGVAGVPGRAFKGSVDADLGQCLGHVMRPLGAPAPGFLQTPAQCRVSRIKTQADDVHGLFQKAD</sequence>
<comment type="caution">
    <text evidence="1">The sequence shown here is derived from an EMBL/GenBank/DDBJ whole genome shotgun (WGS) entry which is preliminary data.</text>
</comment>
<reference evidence="1" key="1">
    <citation type="submission" date="2016-10" db="EMBL/GenBank/DDBJ databases">
        <title>Sequence of Gallionella enrichment culture.</title>
        <authorList>
            <person name="Poehlein A."/>
            <person name="Muehling M."/>
            <person name="Daniel R."/>
        </authorList>
    </citation>
    <scope>NUCLEOTIDE SEQUENCE</scope>
</reference>
<proteinExistence type="predicted"/>
<name>A0A1J5PKF6_9ZZZZ</name>
<dbReference type="EMBL" id="MLJW01005406">
    <property type="protein sequence ID" value="OIQ68279.1"/>
    <property type="molecule type" value="Genomic_DNA"/>
</dbReference>
<gene>
    <name evidence="1" type="ORF">GALL_501320</name>
</gene>